<protein>
    <submittedName>
        <fullName evidence="1">Uncharacterized protein</fullName>
    </submittedName>
</protein>
<comment type="caution">
    <text evidence="1">The sequence shown here is derived from an EMBL/GenBank/DDBJ whole genome shotgun (WGS) entry which is preliminary data.</text>
</comment>
<organism evidence="1 2">
    <name type="scientific">Trifolium medium</name>
    <dbReference type="NCBI Taxonomy" id="97028"/>
    <lineage>
        <taxon>Eukaryota</taxon>
        <taxon>Viridiplantae</taxon>
        <taxon>Streptophyta</taxon>
        <taxon>Embryophyta</taxon>
        <taxon>Tracheophyta</taxon>
        <taxon>Spermatophyta</taxon>
        <taxon>Magnoliopsida</taxon>
        <taxon>eudicotyledons</taxon>
        <taxon>Gunneridae</taxon>
        <taxon>Pentapetalae</taxon>
        <taxon>rosids</taxon>
        <taxon>fabids</taxon>
        <taxon>Fabales</taxon>
        <taxon>Fabaceae</taxon>
        <taxon>Papilionoideae</taxon>
        <taxon>50 kb inversion clade</taxon>
        <taxon>NPAAA clade</taxon>
        <taxon>Hologalegina</taxon>
        <taxon>IRL clade</taxon>
        <taxon>Trifolieae</taxon>
        <taxon>Trifolium</taxon>
    </lineage>
</organism>
<dbReference type="EMBL" id="LXQA010533341">
    <property type="protein sequence ID" value="MCI57695.1"/>
    <property type="molecule type" value="Genomic_DNA"/>
</dbReference>
<dbReference type="AlphaFoldDB" id="A0A392TCM1"/>
<reference evidence="1 2" key="1">
    <citation type="journal article" date="2018" name="Front. Plant Sci.">
        <title>Red Clover (Trifolium pratense) and Zigzag Clover (T. medium) - A Picture of Genomic Similarities and Differences.</title>
        <authorList>
            <person name="Dluhosova J."/>
            <person name="Istvanek J."/>
            <person name="Nedelnik J."/>
            <person name="Repkova J."/>
        </authorList>
    </citation>
    <scope>NUCLEOTIDE SEQUENCE [LARGE SCALE GENOMIC DNA]</scope>
    <source>
        <strain evidence="2">cv. 10/8</strain>
        <tissue evidence="1">Leaf</tissue>
    </source>
</reference>
<evidence type="ECO:0000313" key="2">
    <source>
        <dbReference type="Proteomes" id="UP000265520"/>
    </source>
</evidence>
<name>A0A392TCM1_9FABA</name>
<sequence>SSSVCLNKTPPPLYSTFIPESAQAKVMKDPEVRMLATSKLSNQYLRGWVWKESEPETSKP</sequence>
<accession>A0A392TCM1</accession>
<feature type="non-terminal residue" evidence="1">
    <location>
        <position position="1"/>
    </location>
</feature>
<keyword evidence="2" id="KW-1185">Reference proteome</keyword>
<dbReference type="Proteomes" id="UP000265520">
    <property type="component" value="Unassembled WGS sequence"/>
</dbReference>
<evidence type="ECO:0000313" key="1">
    <source>
        <dbReference type="EMBL" id="MCI57695.1"/>
    </source>
</evidence>
<proteinExistence type="predicted"/>